<dbReference type="GO" id="GO:0005773">
    <property type="term" value="C:vacuole"/>
    <property type="evidence" value="ECO:0007669"/>
    <property type="project" value="GOC"/>
</dbReference>
<evidence type="ECO:0000256" key="1">
    <source>
        <dbReference type="ARBA" id="ARBA00000810"/>
    </source>
</evidence>
<feature type="domain" description="Legumain prodomain" evidence="10">
    <location>
        <begin position="353"/>
        <end position="447"/>
    </location>
</feature>
<proteinExistence type="inferred from homology"/>
<dbReference type="PIRSF" id="PIRSF019663">
    <property type="entry name" value="Legumain"/>
    <property type="match status" value="1"/>
</dbReference>
<dbReference type="Pfam" id="PF01650">
    <property type="entry name" value="Peptidase_C13"/>
    <property type="match status" value="1"/>
</dbReference>
<dbReference type="Gene3D" id="3.40.50.1460">
    <property type="match status" value="1"/>
</dbReference>
<dbReference type="FunFam" id="3.40.50.1460:FF:000006">
    <property type="entry name" value="Legumain"/>
    <property type="match status" value="1"/>
</dbReference>
<feature type="signal peptide" evidence="9">
    <location>
        <begin position="1"/>
        <end position="20"/>
    </location>
</feature>
<evidence type="ECO:0000259" key="10">
    <source>
        <dbReference type="Pfam" id="PF20985"/>
    </source>
</evidence>
<keyword evidence="12" id="KW-1185">Reference proteome</keyword>
<dbReference type="OMA" id="ALPDICM"/>
<name>A0A226ETP3_FOLCA</name>
<dbReference type="GO" id="GO:0004197">
    <property type="term" value="F:cysteine-type endopeptidase activity"/>
    <property type="evidence" value="ECO:0007669"/>
    <property type="project" value="UniProtKB-EC"/>
</dbReference>
<dbReference type="GO" id="GO:0006624">
    <property type="term" value="P:vacuolar protein processing"/>
    <property type="evidence" value="ECO:0007669"/>
    <property type="project" value="TreeGrafter"/>
</dbReference>
<dbReference type="PANTHER" id="PTHR12000:SF42">
    <property type="entry name" value="LEGUMAIN"/>
    <property type="match status" value="1"/>
</dbReference>
<dbReference type="CDD" id="cd21115">
    <property type="entry name" value="legumain_C"/>
    <property type="match status" value="1"/>
</dbReference>
<sequence>MGTILRSLGLLLLVSYGTFAYNKDIYQVKFPNEHEEQGNLLPKIKQDAAVARDPYKVNGNGTIWAVLVAGSNGYYNYRHQADICHAYQILLRNGVAKEHIIVLMFDDVANSEENPTPGVIINRPNGPNVYAGVEIDYKGDDVKPDVFLKVLLGDEKSLRGVGTGRVLKSGPDDHVFINFADHGAPGLVAFPSEELHAQDLISTIKKMHLTKMYAKMVLYVEACEIFATTAANDVESSYACYMDDYRETYLGDVYSIKWMENSDQANLEQETLQKQFLIVRNETNTSHVMEFGDKSLRRLPVAQFLGESEPERKVRLPEVELNAVESSEVVREILERKLILSNSTEQKKNLRWKLKRFHKLRKLVKTEMKEIVSKVTKGLETEMKVLEHTRMPITNWDCYEQTAKYYSRECFSIAKNPYVTRQLYLLANMCERGWGADAIQQAMSSTCNHSSLQGIN</sequence>
<protein>
    <recommendedName>
        <fullName evidence="3">legumain</fullName>
        <ecNumber evidence="3">3.4.22.34</ecNumber>
    </recommendedName>
</protein>
<evidence type="ECO:0000256" key="9">
    <source>
        <dbReference type="SAM" id="SignalP"/>
    </source>
</evidence>
<evidence type="ECO:0000313" key="11">
    <source>
        <dbReference type="EMBL" id="OXA60434.1"/>
    </source>
</evidence>
<comment type="similarity">
    <text evidence="2">Belongs to the peptidase C13 family.</text>
</comment>
<evidence type="ECO:0000256" key="3">
    <source>
        <dbReference type="ARBA" id="ARBA00012628"/>
    </source>
</evidence>
<keyword evidence="4" id="KW-0645">Protease</keyword>
<dbReference type="Gene3D" id="1.10.132.130">
    <property type="match status" value="1"/>
</dbReference>
<evidence type="ECO:0000313" key="12">
    <source>
        <dbReference type="Proteomes" id="UP000198287"/>
    </source>
</evidence>
<feature type="chain" id="PRO_5013098869" description="legumain" evidence="9">
    <location>
        <begin position="21"/>
        <end position="456"/>
    </location>
</feature>
<dbReference type="Pfam" id="PF20985">
    <property type="entry name" value="Legum_prodom"/>
    <property type="match status" value="1"/>
</dbReference>
<evidence type="ECO:0000256" key="7">
    <source>
        <dbReference type="ARBA" id="ARBA00022807"/>
    </source>
</evidence>
<feature type="active site" description="Nucleophile" evidence="8">
    <location>
        <position position="223"/>
    </location>
</feature>
<comment type="caution">
    <text evidence="11">The sequence shown here is derived from an EMBL/GenBank/DDBJ whole genome shotgun (WGS) entry which is preliminary data.</text>
</comment>
<comment type="catalytic activity">
    <reaction evidence="1">
        <text>Hydrolysis of proteins and small molecule substrates at -Asn-|-Xaa- bonds.</text>
        <dbReference type="EC" id="3.4.22.34"/>
    </reaction>
</comment>
<dbReference type="PANTHER" id="PTHR12000">
    <property type="entry name" value="HEMOGLOBINASE FAMILY MEMBER"/>
    <property type="match status" value="1"/>
</dbReference>
<evidence type="ECO:0000256" key="5">
    <source>
        <dbReference type="ARBA" id="ARBA00022729"/>
    </source>
</evidence>
<dbReference type="Proteomes" id="UP000198287">
    <property type="component" value="Unassembled WGS sequence"/>
</dbReference>
<reference evidence="11 12" key="1">
    <citation type="submission" date="2015-12" db="EMBL/GenBank/DDBJ databases">
        <title>The genome of Folsomia candida.</title>
        <authorList>
            <person name="Faddeeva A."/>
            <person name="Derks M.F."/>
            <person name="Anvar Y."/>
            <person name="Smit S."/>
            <person name="Van Straalen N."/>
            <person name="Roelofs D."/>
        </authorList>
    </citation>
    <scope>NUCLEOTIDE SEQUENCE [LARGE SCALE GENOMIC DNA]</scope>
    <source>
        <strain evidence="11 12">VU population</strain>
        <tissue evidence="11">Whole body</tissue>
    </source>
</reference>
<dbReference type="OrthoDB" id="192611at2759"/>
<feature type="active site" evidence="8">
    <location>
        <position position="182"/>
    </location>
</feature>
<dbReference type="PRINTS" id="PR00776">
    <property type="entry name" value="HEMOGLOBNASE"/>
</dbReference>
<dbReference type="EC" id="3.4.22.34" evidence="3"/>
<evidence type="ECO:0000256" key="2">
    <source>
        <dbReference type="ARBA" id="ARBA00009941"/>
    </source>
</evidence>
<accession>A0A226ETP3</accession>
<dbReference type="InterPro" id="IPR001096">
    <property type="entry name" value="Peptidase_C13"/>
</dbReference>
<keyword evidence="6" id="KW-0378">Hydrolase</keyword>
<organism evidence="11 12">
    <name type="scientific">Folsomia candida</name>
    <name type="common">Springtail</name>
    <dbReference type="NCBI Taxonomy" id="158441"/>
    <lineage>
        <taxon>Eukaryota</taxon>
        <taxon>Metazoa</taxon>
        <taxon>Ecdysozoa</taxon>
        <taxon>Arthropoda</taxon>
        <taxon>Hexapoda</taxon>
        <taxon>Collembola</taxon>
        <taxon>Entomobryomorpha</taxon>
        <taxon>Isotomoidea</taxon>
        <taxon>Isotomidae</taxon>
        <taxon>Proisotominae</taxon>
        <taxon>Folsomia</taxon>
    </lineage>
</organism>
<keyword evidence="5 9" id="KW-0732">Signal</keyword>
<keyword evidence="7" id="KW-0788">Thiol protease</keyword>
<dbReference type="GO" id="GO:0051603">
    <property type="term" value="P:proteolysis involved in protein catabolic process"/>
    <property type="evidence" value="ECO:0007669"/>
    <property type="project" value="TreeGrafter"/>
</dbReference>
<evidence type="ECO:0000256" key="8">
    <source>
        <dbReference type="PIRSR" id="PIRSR019663-1"/>
    </source>
</evidence>
<evidence type="ECO:0000256" key="6">
    <source>
        <dbReference type="ARBA" id="ARBA00022801"/>
    </source>
</evidence>
<evidence type="ECO:0000256" key="4">
    <source>
        <dbReference type="ARBA" id="ARBA00022670"/>
    </source>
</evidence>
<dbReference type="EMBL" id="LNIX01000002">
    <property type="protein sequence ID" value="OXA60434.1"/>
    <property type="molecule type" value="Genomic_DNA"/>
</dbReference>
<dbReference type="STRING" id="158441.A0A226ETP3"/>
<dbReference type="InterPro" id="IPR046427">
    <property type="entry name" value="Legumain_prodom_sf"/>
</dbReference>
<gene>
    <name evidence="11" type="ORF">Fcan01_05485</name>
</gene>
<dbReference type="AlphaFoldDB" id="A0A226ETP3"/>
<dbReference type="InterPro" id="IPR048501">
    <property type="entry name" value="Legum_prodom"/>
</dbReference>